<dbReference type="AlphaFoldDB" id="A0A4U0R9B7"/>
<dbReference type="InterPro" id="IPR000485">
    <property type="entry name" value="AsnC-type_HTH_dom"/>
</dbReference>
<dbReference type="PANTHER" id="PTHR43537:SF45">
    <property type="entry name" value="GNTR FAMILY REGULATORY PROTEIN"/>
    <property type="match status" value="1"/>
</dbReference>
<dbReference type="RefSeq" id="WP_136886644.1">
    <property type="nucleotide sequence ID" value="NZ_SUNI01000013.1"/>
</dbReference>
<dbReference type="PRINTS" id="PR00035">
    <property type="entry name" value="HTHGNTR"/>
</dbReference>
<dbReference type="Proteomes" id="UP000309747">
    <property type="component" value="Unassembled WGS sequence"/>
</dbReference>
<evidence type="ECO:0000259" key="4">
    <source>
        <dbReference type="PROSITE" id="PS50949"/>
    </source>
</evidence>
<dbReference type="PROSITE" id="PS50949">
    <property type="entry name" value="HTH_GNTR"/>
    <property type="match status" value="1"/>
</dbReference>
<dbReference type="SUPFAM" id="SSF48008">
    <property type="entry name" value="GntR ligand-binding domain-like"/>
    <property type="match status" value="1"/>
</dbReference>
<dbReference type="PANTHER" id="PTHR43537">
    <property type="entry name" value="TRANSCRIPTIONAL REGULATOR, GNTR FAMILY"/>
    <property type="match status" value="1"/>
</dbReference>
<evidence type="ECO:0000313" key="5">
    <source>
        <dbReference type="EMBL" id="TJZ90932.1"/>
    </source>
</evidence>
<dbReference type="SMART" id="SM00895">
    <property type="entry name" value="FCD"/>
    <property type="match status" value="1"/>
</dbReference>
<sequence>MTPISPIRLRHSAYDAVKSLIITGQLPPGARVTEAELTDRLGVSRTPIREALNRLERDGLVEGRAKSGYAVAAFDARTAREAFDLRATLEVQSVVLACRHASDSHHHALRAIIAECEGLAKQDPRFKLREFQLGMEVHRTLAEAGGNRMLAGIVRDLLDRCQVYVWMDLTALDNWQAARAEHRALVEAVCARDEARATAVITAHIADARANVVDLMEARRDLRAMAAERPAR</sequence>
<name>A0A4U0R9B7_9RHOB</name>
<dbReference type="Pfam" id="PF00392">
    <property type="entry name" value="GntR"/>
    <property type="match status" value="1"/>
</dbReference>
<protein>
    <submittedName>
        <fullName evidence="5">GntR family transcriptional regulator</fullName>
    </submittedName>
</protein>
<evidence type="ECO:0000256" key="1">
    <source>
        <dbReference type="ARBA" id="ARBA00023015"/>
    </source>
</evidence>
<dbReference type="PRINTS" id="PR00033">
    <property type="entry name" value="HTHASNC"/>
</dbReference>
<dbReference type="Pfam" id="PF07729">
    <property type="entry name" value="FCD"/>
    <property type="match status" value="1"/>
</dbReference>
<dbReference type="GO" id="GO:0043565">
    <property type="term" value="F:sequence-specific DNA binding"/>
    <property type="evidence" value="ECO:0007669"/>
    <property type="project" value="InterPro"/>
</dbReference>
<dbReference type="OrthoDB" id="8114900at2"/>
<proteinExistence type="predicted"/>
<dbReference type="CDD" id="cd07377">
    <property type="entry name" value="WHTH_GntR"/>
    <property type="match status" value="1"/>
</dbReference>
<dbReference type="Gene3D" id="1.10.10.10">
    <property type="entry name" value="Winged helix-like DNA-binding domain superfamily/Winged helix DNA-binding domain"/>
    <property type="match status" value="1"/>
</dbReference>
<feature type="domain" description="HTH gntR-type" evidence="4">
    <location>
        <begin position="7"/>
        <end position="74"/>
    </location>
</feature>
<dbReference type="InterPro" id="IPR036388">
    <property type="entry name" value="WH-like_DNA-bd_sf"/>
</dbReference>
<evidence type="ECO:0000256" key="2">
    <source>
        <dbReference type="ARBA" id="ARBA00023125"/>
    </source>
</evidence>
<keyword evidence="3" id="KW-0804">Transcription</keyword>
<evidence type="ECO:0000256" key="3">
    <source>
        <dbReference type="ARBA" id="ARBA00023163"/>
    </source>
</evidence>
<dbReference type="InterPro" id="IPR000524">
    <property type="entry name" value="Tscrpt_reg_HTH_GntR"/>
</dbReference>
<keyword evidence="1" id="KW-0805">Transcription regulation</keyword>
<gene>
    <name evidence="5" type="ORF">FA743_13580</name>
</gene>
<dbReference type="Gene3D" id="1.20.120.530">
    <property type="entry name" value="GntR ligand-binding domain-like"/>
    <property type="match status" value="1"/>
</dbReference>
<organism evidence="5 6">
    <name type="scientific">Paracoccus gahaiensis</name>
    <dbReference type="NCBI Taxonomy" id="1706839"/>
    <lineage>
        <taxon>Bacteria</taxon>
        <taxon>Pseudomonadati</taxon>
        <taxon>Pseudomonadota</taxon>
        <taxon>Alphaproteobacteria</taxon>
        <taxon>Rhodobacterales</taxon>
        <taxon>Paracoccaceae</taxon>
        <taxon>Paracoccus</taxon>
    </lineage>
</organism>
<reference evidence="5 6" key="1">
    <citation type="submission" date="2019-04" db="EMBL/GenBank/DDBJ databases">
        <authorList>
            <person name="Li J."/>
        </authorList>
    </citation>
    <scope>NUCLEOTIDE SEQUENCE [LARGE SCALE GENOMIC DNA]</scope>
    <source>
        <strain evidence="5 6">KCTC 42687</strain>
    </source>
</reference>
<dbReference type="GO" id="GO:0003700">
    <property type="term" value="F:DNA-binding transcription factor activity"/>
    <property type="evidence" value="ECO:0007669"/>
    <property type="project" value="InterPro"/>
</dbReference>
<dbReference type="SUPFAM" id="SSF46785">
    <property type="entry name" value="Winged helix' DNA-binding domain"/>
    <property type="match status" value="1"/>
</dbReference>
<accession>A0A4U0R9B7</accession>
<dbReference type="InterPro" id="IPR011711">
    <property type="entry name" value="GntR_C"/>
</dbReference>
<keyword evidence="2" id="KW-0238">DNA-binding</keyword>
<dbReference type="InterPro" id="IPR036390">
    <property type="entry name" value="WH_DNA-bd_sf"/>
</dbReference>
<dbReference type="EMBL" id="SUNI01000013">
    <property type="protein sequence ID" value="TJZ90932.1"/>
    <property type="molecule type" value="Genomic_DNA"/>
</dbReference>
<evidence type="ECO:0000313" key="6">
    <source>
        <dbReference type="Proteomes" id="UP000309747"/>
    </source>
</evidence>
<dbReference type="SMART" id="SM00345">
    <property type="entry name" value="HTH_GNTR"/>
    <property type="match status" value="1"/>
</dbReference>
<keyword evidence="6" id="KW-1185">Reference proteome</keyword>
<dbReference type="InterPro" id="IPR008920">
    <property type="entry name" value="TF_FadR/GntR_C"/>
</dbReference>
<comment type="caution">
    <text evidence="5">The sequence shown here is derived from an EMBL/GenBank/DDBJ whole genome shotgun (WGS) entry which is preliminary data.</text>
</comment>